<keyword evidence="4" id="KW-1185">Reference proteome</keyword>
<keyword evidence="2" id="KW-1133">Transmembrane helix</keyword>
<dbReference type="Proteomes" id="UP001204524">
    <property type="component" value="Unassembled WGS sequence"/>
</dbReference>
<evidence type="ECO:0000256" key="1">
    <source>
        <dbReference type="SAM" id="MobiDB-lite"/>
    </source>
</evidence>
<feature type="transmembrane region" description="Helical" evidence="2">
    <location>
        <begin position="18"/>
        <end position="38"/>
    </location>
</feature>
<protein>
    <recommendedName>
        <fullName evidence="5">DUF3592 domain-containing protein</fullName>
    </recommendedName>
</protein>
<reference evidence="3 4" key="1">
    <citation type="submission" date="2022-06" db="EMBL/GenBank/DDBJ databases">
        <authorList>
            <person name="So Y."/>
        </authorList>
    </citation>
    <scope>NUCLEOTIDE SEQUENCE [LARGE SCALE GENOMIC DNA]</scope>
    <source>
        <strain evidence="3 4">STR3</strain>
    </source>
</reference>
<keyword evidence="2" id="KW-0812">Transmembrane</keyword>
<dbReference type="EMBL" id="JANARS010000009">
    <property type="protein sequence ID" value="MCP3423846.1"/>
    <property type="molecule type" value="Genomic_DNA"/>
</dbReference>
<comment type="caution">
    <text evidence="3">The sequence shown here is derived from an EMBL/GenBank/DDBJ whole genome shotgun (WGS) entry which is preliminary data.</text>
</comment>
<keyword evidence="2" id="KW-0472">Membrane</keyword>
<evidence type="ECO:0008006" key="5">
    <source>
        <dbReference type="Google" id="ProtNLM"/>
    </source>
</evidence>
<sequence length="187" mass="19564">MSDKPGVTDRVHIPWARLLIIAGAATMVISAAVGYAWLKRMPELQPVDFGQQAQIRATESTSATIFASTGLSQAPSCAVTSGGGDPVTVGNAQRYHQAEGLESAFSFPVTAGTRYTVTCSGASEDGRFAVARDPAVPEGIFIAAGSLGLVMCVVGGLLAFRQRQRRSPPRSSAPASSPHQRPTTPHE</sequence>
<evidence type="ECO:0000313" key="3">
    <source>
        <dbReference type="EMBL" id="MCP3423846.1"/>
    </source>
</evidence>
<accession>A0ABT1L4B7</accession>
<evidence type="ECO:0000256" key="2">
    <source>
        <dbReference type="SAM" id="Phobius"/>
    </source>
</evidence>
<proteinExistence type="predicted"/>
<feature type="transmembrane region" description="Helical" evidence="2">
    <location>
        <begin position="140"/>
        <end position="160"/>
    </location>
</feature>
<name>A0ABT1L4B7_9ACTN</name>
<organism evidence="3 4">
    <name type="scientific">Nocardioides pinisoli</name>
    <dbReference type="NCBI Taxonomy" id="2950279"/>
    <lineage>
        <taxon>Bacteria</taxon>
        <taxon>Bacillati</taxon>
        <taxon>Actinomycetota</taxon>
        <taxon>Actinomycetes</taxon>
        <taxon>Propionibacteriales</taxon>
        <taxon>Nocardioidaceae</taxon>
        <taxon>Nocardioides</taxon>
    </lineage>
</organism>
<feature type="compositionally biased region" description="Low complexity" evidence="1">
    <location>
        <begin position="169"/>
        <end position="187"/>
    </location>
</feature>
<gene>
    <name evidence="3" type="ORF">NCI01_18720</name>
</gene>
<feature type="region of interest" description="Disordered" evidence="1">
    <location>
        <begin position="163"/>
        <end position="187"/>
    </location>
</feature>
<evidence type="ECO:0000313" key="4">
    <source>
        <dbReference type="Proteomes" id="UP001204524"/>
    </source>
</evidence>
<dbReference type="RefSeq" id="WP_254183003.1">
    <property type="nucleotide sequence ID" value="NZ_JANARS010000009.1"/>
</dbReference>